<dbReference type="PATRIC" id="fig|1227456.3.peg.1986"/>
<evidence type="ECO:0008006" key="6">
    <source>
        <dbReference type="Google" id="ProtNLM"/>
    </source>
</evidence>
<dbReference type="Pfam" id="PF24250">
    <property type="entry name" value="HVO_2718"/>
    <property type="match status" value="1"/>
</dbReference>
<reference evidence="4 5" key="1">
    <citation type="journal article" date="2014" name="PLoS Genet.">
        <title>Phylogenetically driven sequencing of extremely halophilic archaea reveals strategies for static and dynamic osmo-response.</title>
        <authorList>
            <person name="Becker E.A."/>
            <person name="Seitzer P.M."/>
            <person name="Tritt A."/>
            <person name="Larsen D."/>
            <person name="Krusor M."/>
            <person name="Yao A.I."/>
            <person name="Wu D."/>
            <person name="Madern D."/>
            <person name="Eisen J.A."/>
            <person name="Darling A.E."/>
            <person name="Facciotti M.T."/>
        </authorList>
    </citation>
    <scope>NUCLEOTIDE SEQUENCE [LARGE SCALE GENOMIC DNA]</scope>
    <source>
        <strain evidence="4 5">DSM 8989</strain>
    </source>
</reference>
<organism evidence="4 5">
    <name type="scientific">Halococcus salifodinae DSM 8989</name>
    <dbReference type="NCBI Taxonomy" id="1227456"/>
    <lineage>
        <taxon>Archaea</taxon>
        <taxon>Methanobacteriati</taxon>
        <taxon>Methanobacteriota</taxon>
        <taxon>Stenosarchaea group</taxon>
        <taxon>Halobacteria</taxon>
        <taxon>Halobacteriales</taxon>
        <taxon>Halococcaceae</taxon>
        <taxon>Halococcus</taxon>
    </lineage>
</organism>
<evidence type="ECO:0000313" key="5">
    <source>
        <dbReference type="Proteomes" id="UP000011625"/>
    </source>
</evidence>
<dbReference type="EMBL" id="AOME01000053">
    <property type="protein sequence ID" value="EMA52758.1"/>
    <property type="molecule type" value="Genomic_DNA"/>
</dbReference>
<dbReference type="Pfam" id="PF26602">
    <property type="entry name" value="HVO_2718_N"/>
    <property type="match status" value="1"/>
</dbReference>
<feature type="compositionally biased region" description="Basic and acidic residues" evidence="1">
    <location>
        <begin position="81"/>
        <end position="98"/>
    </location>
</feature>
<dbReference type="InterPro" id="IPR010982">
    <property type="entry name" value="Lambda_DNA-bd_dom_sf"/>
</dbReference>
<sequence>MAKYSTGDDSGGGGSCELCGATDSDLTTATVAGAELDLCPNCLDHGETDDRGGSTRDTGSSDDRDSDRDRRQRAARNTAKLADRSGDSARWEREGTNYDRDQLPYLVSGYGERVEQAREDADLDRAELADDLDVATDDLQAVEEGRAARADVGGSLISALEDRLDVTLVDE</sequence>
<evidence type="ECO:0000259" key="3">
    <source>
        <dbReference type="Pfam" id="PF26602"/>
    </source>
</evidence>
<dbReference type="Proteomes" id="UP000011625">
    <property type="component" value="Unassembled WGS sequence"/>
</dbReference>
<protein>
    <recommendedName>
        <fullName evidence="6">DNA binding domain-containing protein</fullName>
    </recommendedName>
</protein>
<dbReference type="RefSeq" id="WP_005043060.1">
    <property type="nucleotide sequence ID" value="NZ_AOME01000053.1"/>
</dbReference>
<feature type="region of interest" description="Disordered" evidence="1">
    <location>
        <begin position="39"/>
        <end position="98"/>
    </location>
</feature>
<dbReference type="OrthoDB" id="339114at2157"/>
<evidence type="ECO:0000259" key="2">
    <source>
        <dbReference type="Pfam" id="PF24250"/>
    </source>
</evidence>
<evidence type="ECO:0000256" key="1">
    <source>
        <dbReference type="SAM" id="MobiDB-lite"/>
    </source>
</evidence>
<evidence type="ECO:0000313" key="4">
    <source>
        <dbReference type="EMBL" id="EMA52758.1"/>
    </source>
</evidence>
<dbReference type="CDD" id="cd00093">
    <property type="entry name" value="HTH_XRE"/>
    <property type="match status" value="1"/>
</dbReference>
<gene>
    <name evidence="4" type="ORF">C450_09833</name>
</gene>
<dbReference type="InterPro" id="IPR001387">
    <property type="entry name" value="Cro/C1-type_HTH"/>
</dbReference>
<accession>M0N5C7</accession>
<comment type="caution">
    <text evidence="4">The sequence shown here is derived from an EMBL/GenBank/DDBJ whole genome shotgun (WGS) entry which is preliminary data.</text>
</comment>
<dbReference type="InterPro" id="IPR057937">
    <property type="entry name" value="HVO_2718-like_HTH"/>
</dbReference>
<dbReference type="Gene3D" id="1.10.260.40">
    <property type="entry name" value="lambda repressor-like DNA-binding domains"/>
    <property type="match status" value="1"/>
</dbReference>
<dbReference type="InterPro" id="IPR058562">
    <property type="entry name" value="MJ0586_N"/>
</dbReference>
<dbReference type="STRING" id="1227456.C450_09833"/>
<name>M0N5C7_9EURY</name>
<dbReference type="GO" id="GO:0003677">
    <property type="term" value="F:DNA binding"/>
    <property type="evidence" value="ECO:0007669"/>
    <property type="project" value="InterPro"/>
</dbReference>
<feature type="compositionally biased region" description="Basic and acidic residues" evidence="1">
    <location>
        <begin position="44"/>
        <end position="72"/>
    </location>
</feature>
<feature type="domain" description="Transcription regulator HVO-2718-like helix-turn-helix" evidence="2">
    <location>
        <begin position="99"/>
        <end position="171"/>
    </location>
</feature>
<keyword evidence="5" id="KW-1185">Reference proteome</keyword>
<proteinExistence type="predicted"/>
<dbReference type="AlphaFoldDB" id="M0N5C7"/>
<feature type="domain" description="MJ0586 N-terminal zinc binding" evidence="3">
    <location>
        <begin position="14"/>
        <end position="48"/>
    </location>
</feature>